<dbReference type="SUPFAM" id="SSF56112">
    <property type="entry name" value="Protein kinase-like (PK-like)"/>
    <property type="match status" value="1"/>
</dbReference>
<evidence type="ECO:0000256" key="5">
    <source>
        <dbReference type="ARBA" id="ARBA00022777"/>
    </source>
</evidence>
<evidence type="ECO:0000256" key="6">
    <source>
        <dbReference type="ARBA" id="ARBA00022840"/>
    </source>
</evidence>
<evidence type="ECO:0000256" key="8">
    <source>
        <dbReference type="ARBA" id="ARBA00048679"/>
    </source>
</evidence>
<comment type="caution">
    <text evidence="10">The sequence shown here is derived from an EMBL/GenBank/DDBJ whole genome shotgun (WGS) entry which is preliminary data.</text>
</comment>
<dbReference type="GO" id="GO:0005524">
    <property type="term" value="F:ATP binding"/>
    <property type="evidence" value="ECO:0007669"/>
    <property type="project" value="UniProtKB-KW"/>
</dbReference>
<evidence type="ECO:0000256" key="4">
    <source>
        <dbReference type="ARBA" id="ARBA00022741"/>
    </source>
</evidence>
<keyword evidence="5" id="KW-0418">Kinase</keyword>
<dbReference type="InterPro" id="IPR011009">
    <property type="entry name" value="Kinase-like_dom_sf"/>
</dbReference>
<feature type="domain" description="Protein kinase" evidence="9">
    <location>
        <begin position="13"/>
        <end position="280"/>
    </location>
</feature>
<keyword evidence="11" id="KW-1185">Reference proteome</keyword>
<gene>
    <name evidence="10" type="ORF">ACJIZ3_018691</name>
</gene>
<evidence type="ECO:0000256" key="3">
    <source>
        <dbReference type="ARBA" id="ARBA00022679"/>
    </source>
</evidence>
<sequence length="346" mass="39904">MGNWPIIHDNNRYEFVKEIGSGNFRVTPLMRDKMKNEHVAIKYIERGDNIKDNNLKRDVINHRFLKHPNVIRFKEVILTQNHLAIVMKYASGGDLFEYLDKSGHFNEDEVVINSYDFLYYDIYSFIFSTTLCGVNYFHSKLENILLDGSSPPQLKICDFGFFQALPVLNLVLQSSLTDSQPNFIVGTLVYSAPEVHLIADVWSCGVTLYLMLFNIYPFQDLKSTIKTLEHIKKVEYSIPEHIKIFEECRDIISRIFVADPAQHAWFLKNLHVNTIDEKALENQFEQLELQTMQSLEVINQIILEAFEPPSHLDMLGDGIEFSDTACSGDSASSRNTANIYMLLKKM</sequence>
<dbReference type="PANTHER" id="PTHR24343:SF509">
    <property type="entry name" value="SERINE_THREONINE-PROTEIN KINASE SRK2E"/>
    <property type="match status" value="1"/>
</dbReference>
<dbReference type="Gene3D" id="3.30.200.20">
    <property type="entry name" value="Phosphorylase Kinase, domain 1"/>
    <property type="match status" value="1"/>
</dbReference>
<evidence type="ECO:0000256" key="2">
    <source>
        <dbReference type="ARBA" id="ARBA00022527"/>
    </source>
</evidence>
<comment type="catalytic activity">
    <reaction evidence="7">
        <text>L-threonyl-[protein] + ATP = O-phospho-L-threonyl-[protein] + ADP + H(+)</text>
        <dbReference type="Rhea" id="RHEA:46608"/>
        <dbReference type="Rhea" id="RHEA-COMP:11060"/>
        <dbReference type="Rhea" id="RHEA-COMP:11605"/>
        <dbReference type="ChEBI" id="CHEBI:15378"/>
        <dbReference type="ChEBI" id="CHEBI:30013"/>
        <dbReference type="ChEBI" id="CHEBI:30616"/>
        <dbReference type="ChEBI" id="CHEBI:61977"/>
        <dbReference type="ChEBI" id="CHEBI:456216"/>
        <dbReference type="EC" id="2.7.11.1"/>
    </reaction>
</comment>
<keyword evidence="6" id="KW-0067">ATP-binding</keyword>
<evidence type="ECO:0000313" key="10">
    <source>
        <dbReference type="EMBL" id="KAL3829889.1"/>
    </source>
</evidence>
<evidence type="ECO:0000313" key="11">
    <source>
        <dbReference type="Proteomes" id="UP001634393"/>
    </source>
</evidence>
<keyword evidence="2" id="KW-0723">Serine/threonine-protein kinase</keyword>
<dbReference type="EC" id="2.7.11.1" evidence="1"/>
<keyword evidence="4" id="KW-0547">Nucleotide-binding</keyword>
<proteinExistence type="predicted"/>
<name>A0ABD3SZ12_9LAMI</name>
<reference evidence="10 11" key="1">
    <citation type="submission" date="2024-12" db="EMBL/GenBank/DDBJ databases">
        <title>The unique morphological basis and parallel evolutionary history of personate flowers in Penstemon.</title>
        <authorList>
            <person name="Depatie T.H."/>
            <person name="Wessinger C.A."/>
        </authorList>
    </citation>
    <scope>NUCLEOTIDE SEQUENCE [LARGE SCALE GENOMIC DNA]</scope>
    <source>
        <strain evidence="10">WTNN_2</strain>
        <tissue evidence="10">Leaf</tissue>
    </source>
</reference>
<protein>
    <recommendedName>
        <fullName evidence="1">non-specific serine/threonine protein kinase</fullName>
        <ecNumber evidence="1">2.7.11.1</ecNumber>
    </recommendedName>
</protein>
<keyword evidence="3" id="KW-0808">Transferase</keyword>
<dbReference type="GO" id="GO:0006970">
    <property type="term" value="P:response to osmotic stress"/>
    <property type="evidence" value="ECO:0007669"/>
    <property type="project" value="UniProtKB-ARBA"/>
</dbReference>
<comment type="catalytic activity">
    <reaction evidence="8">
        <text>L-seryl-[protein] + ATP = O-phospho-L-seryl-[protein] + ADP + H(+)</text>
        <dbReference type="Rhea" id="RHEA:17989"/>
        <dbReference type="Rhea" id="RHEA-COMP:9863"/>
        <dbReference type="Rhea" id="RHEA-COMP:11604"/>
        <dbReference type="ChEBI" id="CHEBI:15378"/>
        <dbReference type="ChEBI" id="CHEBI:29999"/>
        <dbReference type="ChEBI" id="CHEBI:30616"/>
        <dbReference type="ChEBI" id="CHEBI:83421"/>
        <dbReference type="ChEBI" id="CHEBI:456216"/>
        <dbReference type="EC" id="2.7.11.1"/>
    </reaction>
</comment>
<accession>A0ABD3SZ12</accession>
<dbReference type="AlphaFoldDB" id="A0ABD3SZ12"/>
<dbReference type="Proteomes" id="UP001634393">
    <property type="component" value="Unassembled WGS sequence"/>
</dbReference>
<evidence type="ECO:0000256" key="7">
    <source>
        <dbReference type="ARBA" id="ARBA00047899"/>
    </source>
</evidence>
<dbReference type="PROSITE" id="PS50011">
    <property type="entry name" value="PROTEIN_KINASE_DOM"/>
    <property type="match status" value="1"/>
</dbReference>
<dbReference type="EMBL" id="JBJXBP010000005">
    <property type="protein sequence ID" value="KAL3829889.1"/>
    <property type="molecule type" value="Genomic_DNA"/>
</dbReference>
<dbReference type="PANTHER" id="PTHR24343">
    <property type="entry name" value="SERINE/THREONINE KINASE"/>
    <property type="match status" value="1"/>
</dbReference>
<dbReference type="InterPro" id="IPR000719">
    <property type="entry name" value="Prot_kinase_dom"/>
</dbReference>
<dbReference type="GO" id="GO:0004674">
    <property type="term" value="F:protein serine/threonine kinase activity"/>
    <property type="evidence" value="ECO:0007669"/>
    <property type="project" value="UniProtKB-KW"/>
</dbReference>
<evidence type="ECO:0000256" key="1">
    <source>
        <dbReference type="ARBA" id="ARBA00012513"/>
    </source>
</evidence>
<organism evidence="10 11">
    <name type="scientific">Penstemon smallii</name>
    <dbReference type="NCBI Taxonomy" id="265156"/>
    <lineage>
        <taxon>Eukaryota</taxon>
        <taxon>Viridiplantae</taxon>
        <taxon>Streptophyta</taxon>
        <taxon>Embryophyta</taxon>
        <taxon>Tracheophyta</taxon>
        <taxon>Spermatophyta</taxon>
        <taxon>Magnoliopsida</taxon>
        <taxon>eudicotyledons</taxon>
        <taxon>Gunneridae</taxon>
        <taxon>Pentapetalae</taxon>
        <taxon>asterids</taxon>
        <taxon>lamiids</taxon>
        <taxon>Lamiales</taxon>
        <taxon>Plantaginaceae</taxon>
        <taxon>Cheloneae</taxon>
        <taxon>Penstemon</taxon>
    </lineage>
</organism>
<dbReference type="Gene3D" id="1.10.510.10">
    <property type="entry name" value="Transferase(Phosphotransferase) domain 1"/>
    <property type="match status" value="1"/>
</dbReference>
<dbReference type="Pfam" id="PF00069">
    <property type="entry name" value="Pkinase"/>
    <property type="match status" value="1"/>
</dbReference>
<evidence type="ECO:0000259" key="9">
    <source>
        <dbReference type="PROSITE" id="PS50011"/>
    </source>
</evidence>